<keyword evidence="8" id="KW-1185">Reference proteome</keyword>
<dbReference type="Pfam" id="PF00069">
    <property type="entry name" value="Pkinase"/>
    <property type="match status" value="1"/>
</dbReference>
<keyword evidence="4" id="KW-0067">ATP-binding</keyword>
<evidence type="ECO:0000256" key="1">
    <source>
        <dbReference type="ARBA" id="ARBA00022679"/>
    </source>
</evidence>
<dbReference type="CDD" id="cd14014">
    <property type="entry name" value="STKc_PknB_like"/>
    <property type="match status" value="1"/>
</dbReference>
<keyword evidence="3 7" id="KW-0418">Kinase</keyword>
<dbReference type="KEGG" id="agv:OJF2_42150"/>
<keyword evidence="1 7" id="KW-0808">Transferase</keyword>
<reference evidence="7 8" key="1">
    <citation type="submission" date="2019-08" db="EMBL/GenBank/DDBJ databases">
        <title>Deep-cultivation of Planctomycetes and their phenomic and genomic characterization uncovers novel biology.</title>
        <authorList>
            <person name="Wiegand S."/>
            <person name="Jogler M."/>
            <person name="Boedeker C."/>
            <person name="Pinto D."/>
            <person name="Vollmers J."/>
            <person name="Rivas-Marin E."/>
            <person name="Kohn T."/>
            <person name="Peeters S.H."/>
            <person name="Heuer A."/>
            <person name="Rast P."/>
            <person name="Oberbeckmann S."/>
            <person name="Bunk B."/>
            <person name="Jeske O."/>
            <person name="Meyerdierks A."/>
            <person name="Storesund J.E."/>
            <person name="Kallscheuer N."/>
            <person name="Luecker S."/>
            <person name="Lage O.M."/>
            <person name="Pohl T."/>
            <person name="Merkel B.J."/>
            <person name="Hornburger P."/>
            <person name="Mueller R.-W."/>
            <person name="Bruemmer F."/>
            <person name="Labrenz M."/>
            <person name="Spormann A.M."/>
            <person name="Op den Camp H."/>
            <person name="Overmann J."/>
            <person name="Amann R."/>
            <person name="Jetten M.S.M."/>
            <person name="Mascher T."/>
            <person name="Medema M.H."/>
            <person name="Devos D.P."/>
            <person name="Kaster A.-K."/>
            <person name="Ovreas L."/>
            <person name="Rohde M."/>
            <person name="Galperin M.Y."/>
            <person name="Jogler C."/>
        </authorList>
    </citation>
    <scope>NUCLEOTIDE SEQUENCE [LARGE SCALE GENOMIC DNA]</scope>
    <source>
        <strain evidence="7 8">OJF2</strain>
    </source>
</reference>
<dbReference type="PANTHER" id="PTHR43289:SF6">
    <property type="entry name" value="SERINE_THREONINE-PROTEIN KINASE NEKL-3"/>
    <property type="match status" value="1"/>
</dbReference>
<protein>
    <submittedName>
        <fullName evidence="7">Serine/threonine-protein kinase PknB</fullName>
        <ecNumber evidence="7">2.7.11.1</ecNumber>
    </submittedName>
</protein>
<evidence type="ECO:0000313" key="7">
    <source>
        <dbReference type="EMBL" id="QEH35660.1"/>
    </source>
</evidence>
<keyword evidence="5" id="KW-0812">Transmembrane</keyword>
<dbReference type="SMART" id="SM00220">
    <property type="entry name" value="S_TKc"/>
    <property type="match status" value="1"/>
</dbReference>
<feature type="domain" description="Protein kinase" evidence="6">
    <location>
        <begin position="84"/>
        <end position="360"/>
    </location>
</feature>
<dbReference type="RefSeq" id="WP_148595436.1">
    <property type="nucleotide sequence ID" value="NZ_CP042997.1"/>
</dbReference>
<keyword evidence="5" id="KW-1133">Transmembrane helix</keyword>
<dbReference type="GO" id="GO:0005524">
    <property type="term" value="F:ATP binding"/>
    <property type="evidence" value="ECO:0007669"/>
    <property type="project" value="UniProtKB-KW"/>
</dbReference>
<evidence type="ECO:0000259" key="6">
    <source>
        <dbReference type="PROSITE" id="PS50011"/>
    </source>
</evidence>
<dbReference type="SUPFAM" id="SSF56112">
    <property type="entry name" value="Protein kinase-like (PK-like)"/>
    <property type="match status" value="1"/>
</dbReference>
<dbReference type="PANTHER" id="PTHR43289">
    <property type="entry name" value="MITOGEN-ACTIVATED PROTEIN KINASE KINASE KINASE 20-RELATED"/>
    <property type="match status" value="1"/>
</dbReference>
<dbReference type="InterPro" id="IPR000719">
    <property type="entry name" value="Prot_kinase_dom"/>
</dbReference>
<evidence type="ECO:0000256" key="3">
    <source>
        <dbReference type="ARBA" id="ARBA00022777"/>
    </source>
</evidence>
<evidence type="ECO:0000256" key="2">
    <source>
        <dbReference type="ARBA" id="ARBA00022741"/>
    </source>
</evidence>
<dbReference type="Proteomes" id="UP000324233">
    <property type="component" value="Chromosome"/>
</dbReference>
<dbReference type="AlphaFoldDB" id="A0A5B9W6Q7"/>
<dbReference type="EMBL" id="CP042997">
    <property type="protein sequence ID" value="QEH35660.1"/>
    <property type="molecule type" value="Genomic_DNA"/>
</dbReference>
<evidence type="ECO:0000256" key="5">
    <source>
        <dbReference type="SAM" id="Phobius"/>
    </source>
</evidence>
<dbReference type="Gene3D" id="3.30.200.20">
    <property type="entry name" value="Phosphorylase Kinase, domain 1"/>
    <property type="match status" value="1"/>
</dbReference>
<sequence length="731" mass="82075">MGLTASLTDQDVEQALAQWDDLRRDVGPDAAEAFVRSLPAGLREGVERDVRLMLAAEQALMTPAETGEEIARRECGAMGVSGRYEIVGVLAIGGMGVVYRARDLELRREVAYKVMKRRYREDPNAERRFLQEAQVTAEFRHPGIVPVLGFVRDGCGLPAYAMEVVEGLTLGDAIGQLRLPPAGDDPRAPASQRRIVLRHFVSACRTIAYAHEEMRCVHGDLKPSNILIDRYDGTRVVDWGVCRFVSPEDAPPEADADAISRRIVTRQFGGPSAGQAGEPATFESDIHALGATLYNLLTGRPPSADLEWSTVPIPKPLAAVCRKAMASSRQDRYSSVALLADDVEAYLEDTSNSVYADPWMTRLRRWFNQHQTSAVAALLTFLFLCVSVTGAVLAWDAIERDARRARESFEKAARHEADRVRFESERRTLNTMLHYGLLEYMATNRRRGIQLYDELVRTAQDRLNSEFRSDADVAILAQALAYRGLIELPAGFLGHETSASPMADALKKLAILILAGQPIDGELIASLTPPLDPERARKAEPWLKRSLEKFRCINATLHPDSQDYWVRHACLTTLIPLLLKESRFTEALLVSDEMIAIEGVEAARPWLWRRNVIRMAAEVEQSKQEWSRPPRAYDPRVMRMTGYLAEDDAASYMAIYNAACVFSLASSDERATSRSRELRAARAITYLRWIADRGYFRDPKRRMQLLNDTDLNPLRHRHDFQAIADQAQARR</sequence>
<name>A0A5B9W6Q7_9BACT</name>
<dbReference type="EC" id="2.7.11.1" evidence="7"/>
<keyword evidence="2" id="KW-0547">Nucleotide-binding</keyword>
<dbReference type="InterPro" id="IPR011009">
    <property type="entry name" value="Kinase-like_dom_sf"/>
</dbReference>
<dbReference type="PROSITE" id="PS50011">
    <property type="entry name" value="PROTEIN_KINASE_DOM"/>
    <property type="match status" value="1"/>
</dbReference>
<proteinExistence type="predicted"/>
<gene>
    <name evidence="7" type="primary">pknB_28</name>
    <name evidence="7" type="ORF">OJF2_42150</name>
</gene>
<evidence type="ECO:0000256" key="4">
    <source>
        <dbReference type="ARBA" id="ARBA00022840"/>
    </source>
</evidence>
<dbReference type="GO" id="GO:0004674">
    <property type="term" value="F:protein serine/threonine kinase activity"/>
    <property type="evidence" value="ECO:0007669"/>
    <property type="project" value="UniProtKB-EC"/>
</dbReference>
<accession>A0A5B9W6Q7</accession>
<keyword evidence="5" id="KW-0472">Membrane</keyword>
<feature type="transmembrane region" description="Helical" evidence="5">
    <location>
        <begin position="374"/>
        <end position="398"/>
    </location>
</feature>
<dbReference type="InterPro" id="IPR008271">
    <property type="entry name" value="Ser/Thr_kinase_AS"/>
</dbReference>
<dbReference type="Gene3D" id="1.10.510.10">
    <property type="entry name" value="Transferase(Phosphotransferase) domain 1"/>
    <property type="match status" value="1"/>
</dbReference>
<evidence type="ECO:0000313" key="8">
    <source>
        <dbReference type="Proteomes" id="UP000324233"/>
    </source>
</evidence>
<organism evidence="7 8">
    <name type="scientific">Aquisphaera giovannonii</name>
    <dbReference type="NCBI Taxonomy" id="406548"/>
    <lineage>
        <taxon>Bacteria</taxon>
        <taxon>Pseudomonadati</taxon>
        <taxon>Planctomycetota</taxon>
        <taxon>Planctomycetia</taxon>
        <taxon>Isosphaerales</taxon>
        <taxon>Isosphaeraceae</taxon>
        <taxon>Aquisphaera</taxon>
    </lineage>
</organism>
<dbReference type="OrthoDB" id="500858at2"/>
<dbReference type="PROSITE" id="PS00108">
    <property type="entry name" value="PROTEIN_KINASE_ST"/>
    <property type="match status" value="1"/>
</dbReference>